<reference evidence="5" key="1">
    <citation type="submission" date="2018-05" db="EMBL/GenBank/DDBJ databases">
        <authorList>
            <person name="Lanie J.A."/>
            <person name="Ng W.-L."/>
            <person name="Kazmierczak K.M."/>
            <person name="Andrzejewski T.M."/>
            <person name="Davidsen T.M."/>
            <person name="Wayne K.J."/>
            <person name="Tettelin H."/>
            <person name="Glass J.I."/>
            <person name="Rusch D."/>
            <person name="Podicherti R."/>
            <person name="Tsui H.-C.T."/>
            <person name="Winkler M.E."/>
        </authorList>
    </citation>
    <scope>NUCLEOTIDE SEQUENCE</scope>
</reference>
<proteinExistence type="predicted"/>
<feature type="domain" description="ABC transporter" evidence="4">
    <location>
        <begin position="27"/>
        <end position="266"/>
    </location>
</feature>
<evidence type="ECO:0000259" key="4">
    <source>
        <dbReference type="PROSITE" id="PS50893"/>
    </source>
</evidence>
<dbReference type="EMBL" id="UINC01001007">
    <property type="protein sequence ID" value="SUZ67268.1"/>
    <property type="molecule type" value="Genomic_DNA"/>
</dbReference>
<dbReference type="SMART" id="SM00382">
    <property type="entry name" value="AAA"/>
    <property type="match status" value="1"/>
</dbReference>
<dbReference type="PANTHER" id="PTHR43119:SF1">
    <property type="entry name" value="ABC TRANSPORTER DOMAIN-CONTAINING PROTEIN"/>
    <property type="match status" value="1"/>
</dbReference>
<dbReference type="InterPro" id="IPR003593">
    <property type="entry name" value="AAA+_ATPase"/>
</dbReference>
<sequence>MEKEKTNVMHSTDIPSRRTSQKSDPVLSGENLSRQVSGNRIWSKINIHLNPGERLALTGSSGSGKSLLLRTLAGLDVIDSGPSGEYGSINFEGKSLHEWEMPQYRTRVSYISQHPAFFDETVEANFKRVFHLKAHQNRQYDREKILAWLEQLPLPAITTDNTGGGDYSEFLQRPAKDLSGGEAQIAALLRVLQLEPQVLLLDEPTASQDTELTRFFEKLLENWQTGLLENQPDSSNASIQRAWIWVSHNPEQLRRMCHNTFCLDTDNGN</sequence>
<name>A0A381PLE7_9ZZZZ</name>
<evidence type="ECO:0000256" key="1">
    <source>
        <dbReference type="ARBA" id="ARBA00022741"/>
    </source>
</evidence>
<evidence type="ECO:0000256" key="2">
    <source>
        <dbReference type="ARBA" id="ARBA00022840"/>
    </source>
</evidence>
<organism evidence="5">
    <name type="scientific">marine metagenome</name>
    <dbReference type="NCBI Taxonomy" id="408172"/>
    <lineage>
        <taxon>unclassified sequences</taxon>
        <taxon>metagenomes</taxon>
        <taxon>ecological metagenomes</taxon>
    </lineage>
</organism>
<dbReference type="InterPro" id="IPR027417">
    <property type="entry name" value="P-loop_NTPase"/>
</dbReference>
<dbReference type="SUPFAM" id="SSF52540">
    <property type="entry name" value="P-loop containing nucleoside triphosphate hydrolases"/>
    <property type="match status" value="1"/>
</dbReference>
<keyword evidence="2" id="KW-0067">ATP-binding</keyword>
<dbReference type="Gene3D" id="3.40.50.300">
    <property type="entry name" value="P-loop containing nucleotide triphosphate hydrolases"/>
    <property type="match status" value="1"/>
</dbReference>
<dbReference type="PANTHER" id="PTHR43119">
    <property type="entry name" value="ABC TRANSPORT PROTEIN ATP-BINDING COMPONENT-RELATED"/>
    <property type="match status" value="1"/>
</dbReference>
<evidence type="ECO:0000256" key="3">
    <source>
        <dbReference type="SAM" id="MobiDB-lite"/>
    </source>
</evidence>
<accession>A0A381PLE7</accession>
<feature type="region of interest" description="Disordered" evidence="3">
    <location>
        <begin position="1"/>
        <end position="32"/>
    </location>
</feature>
<dbReference type="GO" id="GO:0005524">
    <property type="term" value="F:ATP binding"/>
    <property type="evidence" value="ECO:0007669"/>
    <property type="project" value="UniProtKB-KW"/>
</dbReference>
<keyword evidence="1" id="KW-0547">Nucleotide-binding</keyword>
<dbReference type="Pfam" id="PF00005">
    <property type="entry name" value="ABC_tran"/>
    <property type="match status" value="1"/>
</dbReference>
<protein>
    <recommendedName>
        <fullName evidence="4">ABC transporter domain-containing protein</fullName>
    </recommendedName>
</protein>
<evidence type="ECO:0000313" key="5">
    <source>
        <dbReference type="EMBL" id="SUZ67268.1"/>
    </source>
</evidence>
<gene>
    <name evidence="5" type="ORF">METZ01_LOCUS20122</name>
</gene>
<dbReference type="PROSITE" id="PS50893">
    <property type="entry name" value="ABC_TRANSPORTER_2"/>
    <property type="match status" value="1"/>
</dbReference>
<dbReference type="AlphaFoldDB" id="A0A381PLE7"/>
<dbReference type="GO" id="GO:0016887">
    <property type="term" value="F:ATP hydrolysis activity"/>
    <property type="evidence" value="ECO:0007669"/>
    <property type="project" value="InterPro"/>
</dbReference>
<dbReference type="InterPro" id="IPR003439">
    <property type="entry name" value="ABC_transporter-like_ATP-bd"/>
</dbReference>
<feature type="compositionally biased region" description="Polar residues" evidence="3">
    <location>
        <begin position="8"/>
        <end position="18"/>
    </location>
</feature>